<name>A0ABW3D1S8_9FLAO</name>
<reference evidence="3" key="1">
    <citation type="journal article" date="2019" name="Int. J. Syst. Evol. Microbiol.">
        <title>The Global Catalogue of Microorganisms (GCM) 10K type strain sequencing project: providing services to taxonomists for standard genome sequencing and annotation.</title>
        <authorList>
            <consortium name="The Broad Institute Genomics Platform"/>
            <consortium name="The Broad Institute Genome Sequencing Center for Infectious Disease"/>
            <person name="Wu L."/>
            <person name="Ma J."/>
        </authorList>
    </citation>
    <scope>NUCLEOTIDE SEQUENCE [LARGE SCALE GENOMIC DNA]</scope>
    <source>
        <strain evidence="3">CCUG 62952</strain>
    </source>
</reference>
<feature type="transmembrane region" description="Helical" evidence="1">
    <location>
        <begin position="47"/>
        <end position="69"/>
    </location>
</feature>
<dbReference type="EMBL" id="JBHTJH010000017">
    <property type="protein sequence ID" value="MFD0863010.1"/>
    <property type="molecule type" value="Genomic_DNA"/>
</dbReference>
<dbReference type="InterPro" id="IPR032809">
    <property type="entry name" value="Put_HupE_UreJ"/>
</dbReference>
<accession>A0ABW3D1S8</accession>
<evidence type="ECO:0000313" key="2">
    <source>
        <dbReference type="EMBL" id="MFD0863010.1"/>
    </source>
</evidence>
<feature type="transmembrane region" description="Helical" evidence="1">
    <location>
        <begin position="176"/>
        <end position="193"/>
    </location>
</feature>
<gene>
    <name evidence="2" type="ORF">ACFQ1M_12415</name>
</gene>
<protein>
    <submittedName>
        <fullName evidence="2">HupE/UreJ family protein</fullName>
    </submittedName>
</protein>
<feature type="transmembrane region" description="Helical" evidence="1">
    <location>
        <begin position="75"/>
        <end position="93"/>
    </location>
</feature>
<dbReference type="Pfam" id="PF13795">
    <property type="entry name" value="HupE_UreJ_2"/>
    <property type="match status" value="1"/>
</dbReference>
<feature type="transmembrane region" description="Helical" evidence="1">
    <location>
        <begin position="143"/>
        <end position="164"/>
    </location>
</feature>
<dbReference type="RefSeq" id="WP_386408673.1">
    <property type="nucleotide sequence ID" value="NZ_JBHTJH010000017.1"/>
</dbReference>
<sequence length="198" mass="22601">MSNFLNDLFHNFKLGFFHVYSLGALDHILFVVVLCVPFLLRDWKRVLVLVSTFTLGHFISLLLGVYNVVNGSFELIEFLIPLTILVVAGFNIFSAGREDKNKKLGIVFFSTLFFGVIHGLAYYNELKVDFIDDDNKFLKAFEISIGVEVAQLLFAGITLIFAWVFQTFCRLNKRDWVIVVSSIVVGVIIPMLIENYPY</sequence>
<feature type="transmembrane region" description="Helical" evidence="1">
    <location>
        <begin position="20"/>
        <end position="40"/>
    </location>
</feature>
<comment type="caution">
    <text evidence="2">The sequence shown here is derived from an EMBL/GenBank/DDBJ whole genome shotgun (WGS) entry which is preliminary data.</text>
</comment>
<evidence type="ECO:0000313" key="3">
    <source>
        <dbReference type="Proteomes" id="UP001596978"/>
    </source>
</evidence>
<keyword evidence="1" id="KW-0812">Transmembrane</keyword>
<proteinExistence type="predicted"/>
<keyword evidence="3" id="KW-1185">Reference proteome</keyword>
<dbReference type="Proteomes" id="UP001596978">
    <property type="component" value="Unassembled WGS sequence"/>
</dbReference>
<feature type="transmembrane region" description="Helical" evidence="1">
    <location>
        <begin position="105"/>
        <end position="123"/>
    </location>
</feature>
<keyword evidence="1" id="KW-0472">Membrane</keyword>
<organism evidence="2 3">
    <name type="scientific">Sungkyunkwania multivorans</name>
    <dbReference type="NCBI Taxonomy" id="1173618"/>
    <lineage>
        <taxon>Bacteria</taxon>
        <taxon>Pseudomonadati</taxon>
        <taxon>Bacteroidota</taxon>
        <taxon>Flavobacteriia</taxon>
        <taxon>Flavobacteriales</taxon>
        <taxon>Flavobacteriaceae</taxon>
        <taxon>Sungkyunkwania</taxon>
    </lineage>
</organism>
<keyword evidence="1" id="KW-1133">Transmembrane helix</keyword>
<evidence type="ECO:0000256" key="1">
    <source>
        <dbReference type="SAM" id="Phobius"/>
    </source>
</evidence>